<sequence>MRVAQDYLVFLSFIAISVSAIGFEKRATVPAFVRQFAPVVFLDSTEAFFPSDIALQVANTHPEDFTGRNITPPAPLTLSNLNILNTFGSNNGSNVSLTSDEGIRALPSWFNGQRPVVDGSLPDNTTATAVVTVSKPNNILDAFFFFFYAYNRGDWIFGLPILELGDHVGDWEHVMVRFQNETPQAMWFSEHSGGQAFTFSAIPKFNNGTRPIVYSANGTHANYATPGPHPLNITGLNLGTGLPISPVTDETDPGILWDPLANAFFYSFDNTTQKFAAYNDIDSTGWLNFNGIWGDLQLPLNASGQVDLLGQIKYVSGPTGPKFKGLGRVDVCNTDVDSCVVLTSVGS</sequence>
<dbReference type="STRING" id="1367422.A0A178ZUB7"/>
<keyword evidence="2" id="KW-1185">Reference proteome</keyword>
<organism evidence="1 2">
    <name type="scientific">Fonsecaea erecta</name>
    <dbReference type="NCBI Taxonomy" id="1367422"/>
    <lineage>
        <taxon>Eukaryota</taxon>
        <taxon>Fungi</taxon>
        <taxon>Dikarya</taxon>
        <taxon>Ascomycota</taxon>
        <taxon>Pezizomycotina</taxon>
        <taxon>Eurotiomycetes</taxon>
        <taxon>Chaetothyriomycetidae</taxon>
        <taxon>Chaetothyriales</taxon>
        <taxon>Herpotrichiellaceae</taxon>
        <taxon>Fonsecaea</taxon>
    </lineage>
</organism>
<dbReference type="PANTHER" id="PTHR48174">
    <property type="entry name" value="DUF946 FAMILY PROTEIN"/>
    <property type="match status" value="1"/>
</dbReference>
<name>A0A178ZUB7_9EURO</name>
<evidence type="ECO:0008006" key="3">
    <source>
        <dbReference type="Google" id="ProtNLM"/>
    </source>
</evidence>
<comment type="caution">
    <text evidence="1">The sequence shown here is derived from an EMBL/GenBank/DDBJ whole genome shotgun (WGS) entry which is preliminary data.</text>
</comment>
<gene>
    <name evidence="1" type="ORF">AYL99_02258</name>
</gene>
<evidence type="ECO:0000313" key="1">
    <source>
        <dbReference type="EMBL" id="OAP63031.1"/>
    </source>
</evidence>
<proteinExistence type="predicted"/>
<dbReference type="InterPro" id="IPR009291">
    <property type="entry name" value="Vps62"/>
</dbReference>
<dbReference type="PANTHER" id="PTHR48174:SF5">
    <property type="entry name" value="VACUOLAR PROTEIN SORTING-ASSOCIATED PROTEIN 62"/>
    <property type="match status" value="1"/>
</dbReference>
<accession>A0A178ZUB7</accession>
<dbReference type="EMBL" id="LVYI01000002">
    <property type="protein sequence ID" value="OAP63031.1"/>
    <property type="molecule type" value="Genomic_DNA"/>
</dbReference>
<evidence type="ECO:0000313" key="2">
    <source>
        <dbReference type="Proteomes" id="UP000078343"/>
    </source>
</evidence>
<dbReference type="Pfam" id="PF06101">
    <property type="entry name" value="Vps62"/>
    <property type="match status" value="1"/>
</dbReference>
<protein>
    <recommendedName>
        <fullName evidence="3">Vacuolar protein sorting-associated protein 62</fullName>
    </recommendedName>
</protein>
<dbReference type="GeneID" id="30006428"/>
<dbReference type="RefSeq" id="XP_018696398.1">
    <property type="nucleotide sequence ID" value="XM_018833774.1"/>
</dbReference>
<dbReference type="Proteomes" id="UP000078343">
    <property type="component" value="Unassembled WGS sequence"/>
</dbReference>
<reference evidence="1 2" key="1">
    <citation type="submission" date="2016-04" db="EMBL/GenBank/DDBJ databases">
        <title>Draft genome of Fonsecaea erecta CBS 125763.</title>
        <authorList>
            <person name="Weiss V.A."/>
            <person name="Vicente V.A."/>
            <person name="Raittz R.T."/>
            <person name="Moreno L.F."/>
            <person name="De Souza E.M."/>
            <person name="Pedrosa F.O."/>
            <person name="Steffens M.B."/>
            <person name="Faoro H."/>
            <person name="Tadra-Sfeir M.Z."/>
            <person name="Najafzadeh M.J."/>
            <person name="Felipe M.S."/>
            <person name="Teixeira M."/>
            <person name="Sun J."/>
            <person name="Xi L."/>
            <person name="Gomes R."/>
            <person name="De Azevedo C.M."/>
            <person name="Salgado C.G."/>
            <person name="Da Silva M.B."/>
            <person name="Nascimento M.F."/>
            <person name="Queiroz-Telles F."/>
            <person name="Attili D.S."/>
            <person name="Gorbushina A."/>
        </authorList>
    </citation>
    <scope>NUCLEOTIDE SEQUENCE [LARGE SCALE GENOMIC DNA]</scope>
    <source>
        <strain evidence="1 2">CBS 125763</strain>
    </source>
</reference>
<dbReference type="OrthoDB" id="188042at2759"/>
<dbReference type="AlphaFoldDB" id="A0A178ZUB7"/>